<keyword evidence="5 9" id="KW-0653">Protein transport</keyword>
<dbReference type="PRINTS" id="PR01755">
    <property type="entry name" value="SECFTRNLCASE"/>
</dbReference>
<organism evidence="11 12">
    <name type="scientific">Candidatus Uhrbacteria bacterium GW2011_GWD2_52_7</name>
    <dbReference type="NCBI Taxonomy" id="1618989"/>
    <lineage>
        <taxon>Bacteria</taxon>
        <taxon>Candidatus Uhriibacteriota</taxon>
    </lineage>
</organism>
<protein>
    <recommendedName>
        <fullName evidence="9">Protein-export membrane protein SecF</fullName>
    </recommendedName>
</protein>
<evidence type="ECO:0000256" key="9">
    <source>
        <dbReference type="HAMAP-Rule" id="MF_01464"/>
    </source>
</evidence>
<evidence type="ECO:0000256" key="7">
    <source>
        <dbReference type="ARBA" id="ARBA00023010"/>
    </source>
</evidence>
<dbReference type="Pfam" id="PF07549">
    <property type="entry name" value="Sec_GG"/>
    <property type="match status" value="1"/>
</dbReference>
<evidence type="ECO:0000256" key="6">
    <source>
        <dbReference type="ARBA" id="ARBA00022989"/>
    </source>
</evidence>
<dbReference type="SUPFAM" id="SSF82866">
    <property type="entry name" value="Multidrug efflux transporter AcrB transmembrane domain"/>
    <property type="match status" value="1"/>
</dbReference>
<reference evidence="11 12" key="1">
    <citation type="journal article" date="2015" name="Nature">
        <title>rRNA introns, odd ribosomes, and small enigmatic genomes across a large radiation of phyla.</title>
        <authorList>
            <person name="Brown C.T."/>
            <person name="Hug L.A."/>
            <person name="Thomas B.C."/>
            <person name="Sharon I."/>
            <person name="Castelle C.J."/>
            <person name="Singh A."/>
            <person name="Wilkins M.J."/>
            <person name="Williams K.H."/>
            <person name="Banfield J.F."/>
        </authorList>
    </citation>
    <scope>NUCLEOTIDE SEQUENCE [LARGE SCALE GENOMIC DNA]</scope>
</reference>
<sequence length="295" mass="31785">MKTFDIIGRSKIWLALSGVILVACLGSLAVFGLNFGIDFTGGSVMQITASDTSADALRETVSSAGFEAVVQSTGETGYFLRFGPLTEEEHQRVLSSVRTLAPSVQEVKYDSVGPVIGDELKNKSFKAVAVMLALIVVYIAWAFRKVSEPVASWKYGLVTMVAAFHDVIIPLGVFAVLGQVLGYQVDTAFVAAILTVLGYSINDTIVVLDRTRENLTRNRHSDRDFGDIVNSSIVQTLGRSLNTTLTTLLPLTAIVILGGESIRPFALALMIGIASGAYSSIFVASPLIVYLERRR</sequence>
<dbReference type="Pfam" id="PF02355">
    <property type="entry name" value="SecD_SecF_C"/>
    <property type="match status" value="1"/>
</dbReference>
<feature type="transmembrane region" description="Helical" evidence="9">
    <location>
        <begin position="241"/>
        <end position="259"/>
    </location>
</feature>
<comment type="caution">
    <text evidence="11">The sequence shown here is derived from an EMBL/GenBank/DDBJ whole genome shotgun (WGS) entry which is preliminary data.</text>
</comment>
<dbReference type="EMBL" id="LCRD01000028">
    <property type="protein sequence ID" value="KKW29952.1"/>
    <property type="molecule type" value="Genomic_DNA"/>
</dbReference>
<feature type="transmembrane region" description="Helical" evidence="9">
    <location>
        <begin position="12"/>
        <end position="37"/>
    </location>
</feature>
<evidence type="ECO:0000256" key="5">
    <source>
        <dbReference type="ARBA" id="ARBA00022927"/>
    </source>
</evidence>
<keyword evidence="6 9" id="KW-1133">Transmembrane helix</keyword>
<dbReference type="AlphaFoldDB" id="A0A0G1ZP75"/>
<evidence type="ECO:0000313" key="12">
    <source>
        <dbReference type="Proteomes" id="UP000034846"/>
    </source>
</evidence>
<comment type="subcellular location">
    <subcellularLocation>
        <location evidence="1 9">Cell membrane</location>
        <topology evidence="1 9">Multi-pass membrane protein</topology>
    </subcellularLocation>
</comment>
<dbReference type="GO" id="GO:0015450">
    <property type="term" value="F:protein-transporting ATPase activity"/>
    <property type="evidence" value="ECO:0007669"/>
    <property type="project" value="InterPro"/>
</dbReference>
<dbReference type="GO" id="GO:0005886">
    <property type="term" value="C:plasma membrane"/>
    <property type="evidence" value="ECO:0007669"/>
    <property type="project" value="UniProtKB-SubCell"/>
</dbReference>
<name>A0A0G1ZP75_9BACT</name>
<keyword evidence="7 9" id="KW-0811">Translocation</keyword>
<dbReference type="GO" id="GO:0065002">
    <property type="term" value="P:intracellular protein transmembrane transport"/>
    <property type="evidence" value="ECO:0007669"/>
    <property type="project" value="UniProtKB-UniRule"/>
</dbReference>
<dbReference type="InterPro" id="IPR005665">
    <property type="entry name" value="SecF_bac"/>
</dbReference>
<proteinExistence type="inferred from homology"/>
<dbReference type="PANTHER" id="PTHR30081:SF8">
    <property type="entry name" value="PROTEIN TRANSLOCASE SUBUNIT SECF"/>
    <property type="match status" value="1"/>
</dbReference>
<dbReference type="InterPro" id="IPR048634">
    <property type="entry name" value="SecD_SecF_C"/>
</dbReference>
<evidence type="ECO:0000313" key="11">
    <source>
        <dbReference type="EMBL" id="KKW29952.1"/>
    </source>
</evidence>
<evidence type="ECO:0000256" key="8">
    <source>
        <dbReference type="ARBA" id="ARBA00023136"/>
    </source>
</evidence>
<keyword evidence="4 9" id="KW-0812">Transmembrane</keyword>
<keyword evidence="2 9" id="KW-0813">Transport</keyword>
<feature type="domain" description="Protein export membrane protein SecD/SecF C-terminal" evidence="10">
    <location>
        <begin position="95"/>
        <end position="293"/>
    </location>
</feature>
<feature type="transmembrane region" description="Helical" evidence="9">
    <location>
        <begin position="189"/>
        <end position="208"/>
    </location>
</feature>
<gene>
    <name evidence="9" type="primary">secF</name>
    <name evidence="11" type="ORF">UY72_C0028G0005</name>
</gene>
<evidence type="ECO:0000256" key="1">
    <source>
        <dbReference type="ARBA" id="ARBA00004651"/>
    </source>
</evidence>
<dbReference type="GO" id="GO:0006605">
    <property type="term" value="P:protein targeting"/>
    <property type="evidence" value="ECO:0007669"/>
    <property type="project" value="UniProtKB-UniRule"/>
</dbReference>
<evidence type="ECO:0000259" key="10">
    <source>
        <dbReference type="Pfam" id="PF02355"/>
    </source>
</evidence>
<comment type="subunit">
    <text evidence="9">Forms a complex with SecD. Part of the essential Sec protein translocation apparatus which comprises SecA, SecYEG and auxiliary proteins SecDF. Other proteins may also be involved.</text>
</comment>
<dbReference type="GO" id="GO:0043952">
    <property type="term" value="P:protein transport by the Sec complex"/>
    <property type="evidence" value="ECO:0007669"/>
    <property type="project" value="UniProtKB-UniRule"/>
</dbReference>
<comment type="function">
    <text evidence="9">Part of the Sec protein translocase complex. Interacts with the SecYEG preprotein conducting channel. SecDF uses the proton motive force (PMF) to complete protein translocation after the ATP-dependent function of SecA.</text>
</comment>
<comment type="similarity">
    <text evidence="9">Belongs to the SecD/SecF family. SecF subfamily.</text>
</comment>
<dbReference type="NCBIfam" id="TIGR00966">
    <property type="entry name" value="transloc_SecF"/>
    <property type="match status" value="1"/>
</dbReference>
<feature type="transmembrane region" description="Helical" evidence="9">
    <location>
        <begin position="265"/>
        <end position="291"/>
    </location>
</feature>
<accession>A0A0G1ZP75</accession>
<dbReference type="PROSITE" id="PS51257">
    <property type="entry name" value="PROKAR_LIPOPROTEIN"/>
    <property type="match status" value="1"/>
</dbReference>
<evidence type="ECO:0000256" key="2">
    <source>
        <dbReference type="ARBA" id="ARBA00022448"/>
    </source>
</evidence>
<evidence type="ECO:0000256" key="4">
    <source>
        <dbReference type="ARBA" id="ARBA00022692"/>
    </source>
</evidence>
<dbReference type="Proteomes" id="UP000034846">
    <property type="component" value="Unassembled WGS sequence"/>
</dbReference>
<feature type="transmembrane region" description="Helical" evidence="9">
    <location>
        <begin position="124"/>
        <end position="143"/>
    </location>
</feature>
<evidence type="ECO:0000256" key="3">
    <source>
        <dbReference type="ARBA" id="ARBA00022475"/>
    </source>
</evidence>
<dbReference type="InterPro" id="IPR022645">
    <property type="entry name" value="SecD/SecF_bac"/>
</dbReference>
<dbReference type="HAMAP" id="MF_01464_B">
    <property type="entry name" value="SecF_B"/>
    <property type="match status" value="1"/>
</dbReference>
<dbReference type="InterPro" id="IPR022646">
    <property type="entry name" value="SecD/SecF_CS"/>
</dbReference>
<dbReference type="InterPro" id="IPR022813">
    <property type="entry name" value="SecD/SecF_arch_bac"/>
</dbReference>
<dbReference type="PANTHER" id="PTHR30081">
    <property type="entry name" value="PROTEIN-EXPORT MEMBRANE PROTEIN SEC"/>
    <property type="match status" value="1"/>
</dbReference>
<feature type="transmembrane region" description="Helical" evidence="9">
    <location>
        <begin position="155"/>
        <end position="177"/>
    </location>
</feature>
<keyword evidence="3 9" id="KW-1003">Cell membrane</keyword>
<dbReference type="Gene3D" id="1.20.1640.10">
    <property type="entry name" value="Multidrug efflux transporter AcrB transmembrane domain"/>
    <property type="match status" value="1"/>
</dbReference>
<dbReference type="PATRIC" id="fig|1618989.3.peg.440"/>
<keyword evidence="8 9" id="KW-0472">Membrane</keyword>